<organism evidence="2 3">
    <name type="scientific">Oleoguttula mirabilis</name>
    <dbReference type="NCBI Taxonomy" id="1507867"/>
    <lineage>
        <taxon>Eukaryota</taxon>
        <taxon>Fungi</taxon>
        <taxon>Dikarya</taxon>
        <taxon>Ascomycota</taxon>
        <taxon>Pezizomycotina</taxon>
        <taxon>Dothideomycetes</taxon>
        <taxon>Dothideomycetidae</taxon>
        <taxon>Mycosphaerellales</taxon>
        <taxon>Teratosphaeriaceae</taxon>
        <taxon>Oleoguttula</taxon>
    </lineage>
</organism>
<dbReference type="EMBL" id="JAVFHQ010000021">
    <property type="protein sequence ID" value="KAK4545088.1"/>
    <property type="molecule type" value="Genomic_DNA"/>
</dbReference>
<comment type="caution">
    <text evidence="2">The sequence shown here is derived from an EMBL/GenBank/DDBJ whole genome shotgun (WGS) entry which is preliminary data.</text>
</comment>
<evidence type="ECO:0000256" key="1">
    <source>
        <dbReference type="SAM" id="MobiDB-lite"/>
    </source>
</evidence>
<feature type="region of interest" description="Disordered" evidence="1">
    <location>
        <begin position="157"/>
        <end position="209"/>
    </location>
</feature>
<reference evidence="2 3" key="1">
    <citation type="submission" date="2021-11" db="EMBL/GenBank/DDBJ databases">
        <title>Black yeast isolated from Biological Soil Crust.</title>
        <authorList>
            <person name="Kurbessoian T."/>
        </authorList>
    </citation>
    <scope>NUCLEOTIDE SEQUENCE [LARGE SCALE GENOMIC DNA]</scope>
    <source>
        <strain evidence="2 3">CCFEE 5522</strain>
    </source>
</reference>
<feature type="compositionally biased region" description="Low complexity" evidence="1">
    <location>
        <begin position="178"/>
        <end position="187"/>
    </location>
</feature>
<dbReference type="Proteomes" id="UP001324427">
    <property type="component" value="Unassembled WGS sequence"/>
</dbReference>
<sequence>MAEQLTPTEPVFRANKRRKTFRRRDDEADEEHATNEHSAQKDILATAGDTNLPSLPISAVQVNQRPAARKYGIAFNSTNRPQAQEQGRSEEMAIIPVLPSRDQDVAPIERFVKPTGKAAVVDDRHMLAFVDTKLAEMRSASSARLAPLSNETIEDRTNQALNPKDTTFEAKPAHARDAAVSSAASRVNKQRNARPRRPPPMRDAGNATRDSLVDQIMKESAVPLYDRSTSATPYHANGANNDAAVMEAFKADFLAEMEEHKKRKPPAPPAGTKGVVATSNGPKLGGSRSQREKMKAMEANKAGTKK</sequence>
<proteinExistence type="predicted"/>
<feature type="compositionally biased region" description="Basic and acidic residues" evidence="1">
    <location>
        <begin position="289"/>
        <end position="298"/>
    </location>
</feature>
<feature type="region of interest" description="Disordered" evidence="1">
    <location>
        <begin position="1"/>
        <end position="41"/>
    </location>
</feature>
<evidence type="ECO:0000313" key="3">
    <source>
        <dbReference type="Proteomes" id="UP001324427"/>
    </source>
</evidence>
<gene>
    <name evidence="2" type="ORF">LTR36_003639</name>
</gene>
<protein>
    <submittedName>
        <fullName evidence="2">Uncharacterized protein</fullName>
    </submittedName>
</protein>
<accession>A0AAV9JJ07</accession>
<dbReference type="AlphaFoldDB" id="A0AAV9JJ07"/>
<feature type="compositionally biased region" description="Basic and acidic residues" evidence="1">
    <location>
        <begin position="166"/>
        <end position="177"/>
    </location>
</feature>
<feature type="compositionally biased region" description="Basic and acidic residues" evidence="1">
    <location>
        <begin position="23"/>
        <end position="40"/>
    </location>
</feature>
<feature type="compositionally biased region" description="Basic residues" evidence="1">
    <location>
        <begin position="188"/>
        <end position="199"/>
    </location>
</feature>
<evidence type="ECO:0000313" key="2">
    <source>
        <dbReference type="EMBL" id="KAK4545088.1"/>
    </source>
</evidence>
<name>A0AAV9JJ07_9PEZI</name>
<keyword evidence="3" id="KW-1185">Reference proteome</keyword>
<feature type="region of interest" description="Disordered" evidence="1">
    <location>
        <begin position="258"/>
        <end position="306"/>
    </location>
</feature>